<dbReference type="EMBL" id="JAAFOW010001664">
    <property type="protein sequence ID" value="KAF5259732.1"/>
    <property type="molecule type" value="Genomic_DNA"/>
</dbReference>
<evidence type="ECO:0000313" key="1">
    <source>
        <dbReference type="EMBL" id="KAF5259732.1"/>
    </source>
</evidence>
<comment type="caution">
    <text evidence="1">The sequence shown here is derived from an EMBL/GenBank/DDBJ whole genome shotgun (WGS) entry which is preliminary data.</text>
</comment>
<evidence type="ECO:0000313" key="2">
    <source>
        <dbReference type="Proteomes" id="UP000558688"/>
    </source>
</evidence>
<protein>
    <submittedName>
        <fullName evidence="1">Uncharacterized protein</fullName>
    </submittedName>
</protein>
<proteinExistence type="predicted"/>
<sequence length="96" mass="10409">MGTVALFATLRVYVRGCLESKEFVEDDEESWPGKDGDAMDINIPNPSGVPGNAPRSIRSFACPTLNVVCSFKASMAAVMDVVVLFSYDLYGQRGQV</sequence>
<accession>A0A8H5EHE0</accession>
<reference evidence="1" key="1">
    <citation type="submission" date="2020-02" db="EMBL/GenBank/DDBJ databases">
        <title>Identification and distribution of gene clusters putatively required for synthesis of sphingolipid metabolism inhibitors in phylogenetically diverse species of the filamentous fungus Fusarium.</title>
        <authorList>
            <person name="Kim H.-S."/>
            <person name="Busman M."/>
            <person name="Brown D.W."/>
            <person name="Divon H."/>
            <person name="Uhlig S."/>
            <person name="Proctor R.H."/>
        </authorList>
    </citation>
    <scope>NUCLEOTIDE SEQUENCE [LARGE SCALE GENOMIC DNA]</scope>
    <source>
        <strain evidence="1">NRRL 39464</strain>
    </source>
</reference>
<organism evidence="1 2">
    <name type="scientific">Fusarium oxysporum</name>
    <name type="common">Fusarium vascular wilt</name>
    <dbReference type="NCBI Taxonomy" id="5507"/>
    <lineage>
        <taxon>Eukaryota</taxon>
        <taxon>Fungi</taxon>
        <taxon>Dikarya</taxon>
        <taxon>Ascomycota</taxon>
        <taxon>Pezizomycotina</taxon>
        <taxon>Sordariomycetes</taxon>
        <taxon>Hypocreomycetidae</taxon>
        <taxon>Hypocreales</taxon>
        <taxon>Nectriaceae</taxon>
        <taxon>Fusarium</taxon>
        <taxon>Fusarium oxysporum species complex</taxon>
    </lineage>
</organism>
<name>A0A8H5EHE0_FUSOX</name>
<dbReference type="AlphaFoldDB" id="A0A8H5EHE0"/>
<dbReference type="Proteomes" id="UP000558688">
    <property type="component" value="Unassembled WGS sequence"/>
</dbReference>
<gene>
    <name evidence="1" type="ORF">FOXYS1_9641</name>
</gene>